<organism evidence="5 6">
    <name type="scientific">Vogesella amnigena</name>
    <dbReference type="NCBI Taxonomy" id="1507449"/>
    <lineage>
        <taxon>Bacteria</taxon>
        <taxon>Pseudomonadati</taxon>
        <taxon>Pseudomonadota</taxon>
        <taxon>Betaproteobacteria</taxon>
        <taxon>Neisseriales</taxon>
        <taxon>Chromobacteriaceae</taxon>
        <taxon>Vogesella</taxon>
    </lineage>
</organism>
<dbReference type="InterPro" id="IPR011990">
    <property type="entry name" value="TPR-like_helical_dom_sf"/>
</dbReference>
<dbReference type="Gene3D" id="3.30.70.270">
    <property type="match status" value="1"/>
</dbReference>
<gene>
    <name evidence="5" type="ORF">ACFOKJ_14885</name>
</gene>
<dbReference type="CDD" id="cd01949">
    <property type="entry name" value="GGDEF"/>
    <property type="match status" value="1"/>
</dbReference>
<accession>A0ABV7TXB3</accession>
<dbReference type="PANTHER" id="PTHR45138">
    <property type="entry name" value="REGULATORY COMPONENTS OF SENSORY TRANSDUCTION SYSTEM"/>
    <property type="match status" value="1"/>
</dbReference>
<reference evidence="6" key="1">
    <citation type="journal article" date="2019" name="Int. J. Syst. Evol. Microbiol.">
        <title>The Global Catalogue of Microorganisms (GCM) 10K type strain sequencing project: providing services to taxonomists for standard genome sequencing and annotation.</title>
        <authorList>
            <consortium name="The Broad Institute Genomics Platform"/>
            <consortium name="The Broad Institute Genome Sequencing Center for Infectious Disease"/>
            <person name="Wu L."/>
            <person name="Ma J."/>
        </authorList>
    </citation>
    <scope>NUCLEOTIDE SEQUENCE [LARGE SCALE GENOMIC DNA]</scope>
    <source>
        <strain evidence="6">KCTC 42195</strain>
    </source>
</reference>
<dbReference type="PROSITE" id="PS50887">
    <property type="entry name" value="GGDEF"/>
    <property type="match status" value="1"/>
</dbReference>
<feature type="coiled-coil region" evidence="3">
    <location>
        <begin position="332"/>
        <end position="408"/>
    </location>
</feature>
<keyword evidence="5" id="KW-0808">Transferase</keyword>
<dbReference type="Proteomes" id="UP001595636">
    <property type="component" value="Unassembled WGS sequence"/>
</dbReference>
<dbReference type="SUPFAM" id="SSF55073">
    <property type="entry name" value="Nucleotide cyclase"/>
    <property type="match status" value="1"/>
</dbReference>
<dbReference type="EC" id="2.7.7.65" evidence="1"/>
<keyword evidence="3" id="KW-0175">Coiled coil</keyword>
<dbReference type="InterPro" id="IPR043128">
    <property type="entry name" value="Rev_trsase/Diguanyl_cyclase"/>
</dbReference>
<dbReference type="InterPro" id="IPR029787">
    <property type="entry name" value="Nucleotide_cyclase"/>
</dbReference>
<feature type="domain" description="GGDEF" evidence="4">
    <location>
        <begin position="439"/>
        <end position="571"/>
    </location>
</feature>
<evidence type="ECO:0000313" key="6">
    <source>
        <dbReference type="Proteomes" id="UP001595636"/>
    </source>
</evidence>
<keyword evidence="5" id="KW-0548">Nucleotidyltransferase</keyword>
<keyword evidence="6" id="KW-1185">Reference proteome</keyword>
<comment type="caution">
    <text evidence="5">The sequence shown here is derived from an EMBL/GenBank/DDBJ whole genome shotgun (WGS) entry which is preliminary data.</text>
</comment>
<protein>
    <recommendedName>
        <fullName evidence="1">diguanylate cyclase</fullName>
        <ecNumber evidence="1">2.7.7.65</ecNumber>
    </recommendedName>
</protein>
<dbReference type="Gene3D" id="1.25.40.10">
    <property type="entry name" value="Tetratricopeptide repeat domain"/>
    <property type="match status" value="1"/>
</dbReference>
<dbReference type="GO" id="GO:0052621">
    <property type="term" value="F:diguanylate cyclase activity"/>
    <property type="evidence" value="ECO:0007669"/>
    <property type="project" value="UniProtKB-EC"/>
</dbReference>
<proteinExistence type="predicted"/>
<sequence>MSTDSNPSPVTPAASPASGRMLARYLRDARQARQSGQHHLGRQAAANALALCSQPQQQRQRNEALVLLALHLLRLGQLTEAVQYGLEAAAGLDFVAQAGARADVLCTVAMACNEMGLGQDALKYALEALSSARIDGDPLLLSWALNRAGLATFSALGDLEQSVSLLQQAQLQASQVGDTIASFSALTNLGVNYRAAGMQQEVLGNPEEAQRLFLLARQQFEQAEALARQGDNLHSLATSQINLAEIHTNLGDLAAATTALQRSRELSVQGHFTHILRNTELAEAALLHHSGQHEAAAQALRSLLAQGELLEFDMVVLAHEGLYRLYKDAGQFQLALAELEQLRRIEKELANQRSSTQGWAIRKELEITSAQLTAERERLQAERERLRAARLEAEKALADARMNELEQAALYDPLTGVANRRSLDLEGPARLARLGTETGGLAVVVVDLDHFKSINDRFGHAVGDEALKKVAQLITLRTRSSDLVARFGGEEFVLLLQEDVVESTLACCERLRLAIMDYSWQDVHPLLHVTASFGVHWCEVPQTWEQALRAADLALYTAKRNGRNRLQLSGSS</sequence>
<dbReference type="InterPro" id="IPR000160">
    <property type="entry name" value="GGDEF_dom"/>
</dbReference>
<comment type="catalytic activity">
    <reaction evidence="2">
        <text>2 GTP = 3',3'-c-di-GMP + 2 diphosphate</text>
        <dbReference type="Rhea" id="RHEA:24898"/>
        <dbReference type="ChEBI" id="CHEBI:33019"/>
        <dbReference type="ChEBI" id="CHEBI:37565"/>
        <dbReference type="ChEBI" id="CHEBI:58805"/>
        <dbReference type="EC" id="2.7.7.65"/>
    </reaction>
</comment>
<dbReference type="NCBIfam" id="TIGR00254">
    <property type="entry name" value="GGDEF"/>
    <property type="match status" value="1"/>
</dbReference>
<evidence type="ECO:0000259" key="4">
    <source>
        <dbReference type="PROSITE" id="PS50887"/>
    </source>
</evidence>
<dbReference type="PANTHER" id="PTHR45138:SF9">
    <property type="entry name" value="DIGUANYLATE CYCLASE DGCM-RELATED"/>
    <property type="match status" value="1"/>
</dbReference>
<name>A0ABV7TXB3_9NEIS</name>
<dbReference type="SUPFAM" id="SSF48452">
    <property type="entry name" value="TPR-like"/>
    <property type="match status" value="2"/>
</dbReference>
<evidence type="ECO:0000256" key="2">
    <source>
        <dbReference type="ARBA" id="ARBA00034247"/>
    </source>
</evidence>
<evidence type="ECO:0000256" key="1">
    <source>
        <dbReference type="ARBA" id="ARBA00012528"/>
    </source>
</evidence>
<evidence type="ECO:0000313" key="5">
    <source>
        <dbReference type="EMBL" id="MFC3627402.1"/>
    </source>
</evidence>
<dbReference type="SMART" id="SM00267">
    <property type="entry name" value="GGDEF"/>
    <property type="match status" value="1"/>
</dbReference>
<dbReference type="InterPro" id="IPR050469">
    <property type="entry name" value="Diguanylate_Cyclase"/>
</dbReference>
<evidence type="ECO:0000256" key="3">
    <source>
        <dbReference type="SAM" id="Coils"/>
    </source>
</evidence>
<dbReference type="Pfam" id="PF00990">
    <property type="entry name" value="GGDEF"/>
    <property type="match status" value="1"/>
</dbReference>
<dbReference type="EMBL" id="JBHRYH010000045">
    <property type="protein sequence ID" value="MFC3627402.1"/>
    <property type="molecule type" value="Genomic_DNA"/>
</dbReference>